<gene>
    <name evidence="2" type="ORF">GQF03_09645</name>
</gene>
<dbReference type="SUPFAM" id="SSF54637">
    <property type="entry name" value="Thioesterase/thiol ester dehydrase-isomerase"/>
    <property type="match status" value="1"/>
</dbReference>
<dbReference type="PANTHER" id="PTHR43664">
    <property type="entry name" value="MONOAMINE OXIDASE-RELATED"/>
    <property type="match status" value="1"/>
</dbReference>
<dbReference type="InterPro" id="IPR002539">
    <property type="entry name" value="MaoC-like_dom"/>
</dbReference>
<sequence length="155" mass="17569">MRYWEDFTVGMVMEFGGYEVTEEEIIEFATDYDPQSFHVDKVAAKEHFFGGLIASGWHTGAMCMRMMVDNYLIDAASMGSPGIEQLRWKKPVRPGEILHVKAEVLDSSLPKSRPELGFVKFSHTVLNQNDEIKMTMISSGMFLRDPARKGEEAGR</sequence>
<dbReference type="RefSeq" id="WP_161339057.1">
    <property type="nucleotide sequence ID" value="NZ_JBHSDG010000004.1"/>
</dbReference>
<dbReference type="Gene3D" id="3.10.129.10">
    <property type="entry name" value="Hotdog Thioesterase"/>
    <property type="match status" value="1"/>
</dbReference>
<name>A0A845MGY1_9PROT</name>
<dbReference type="AlphaFoldDB" id="A0A845MGY1"/>
<protein>
    <submittedName>
        <fullName evidence="2">Acyl dehydratase</fullName>
    </submittedName>
</protein>
<keyword evidence="3" id="KW-1185">Reference proteome</keyword>
<accession>A0A845MGY1</accession>
<dbReference type="CDD" id="cd03454">
    <property type="entry name" value="YdeM"/>
    <property type="match status" value="1"/>
</dbReference>
<dbReference type="OrthoDB" id="9797938at2"/>
<organism evidence="2 3">
    <name type="scientific">Sneathiella chungangensis</name>
    <dbReference type="NCBI Taxonomy" id="1418234"/>
    <lineage>
        <taxon>Bacteria</taxon>
        <taxon>Pseudomonadati</taxon>
        <taxon>Pseudomonadota</taxon>
        <taxon>Alphaproteobacteria</taxon>
        <taxon>Sneathiellales</taxon>
        <taxon>Sneathiellaceae</taxon>
        <taxon>Sneathiella</taxon>
    </lineage>
</organism>
<dbReference type="Pfam" id="PF01575">
    <property type="entry name" value="MaoC_dehydratas"/>
    <property type="match status" value="1"/>
</dbReference>
<dbReference type="InterPro" id="IPR052342">
    <property type="entry name" value="MCH/BMMD"/>
</dbReference>
<evidence type="ECO:0000313" key="2">
    <source>
        <dbReference type="EMBL" id="MZR22596.1"/>
    </source>
</evidence>
<dbReference type="EMBL" id="WTVA01000004">
    <property type="protein sequence ID" value="MZR22596.1"/>
    <property type="molecule type" value="Genomic_DNA"/>
</dbReference>
<evidence type="ECO:0000259" key="1">
    <source>
        <dbReference type="Pfam" id="PF01575"/>
    </source>
</evidence>
<dbReference type="InterPro" id="IPR029069">
    <property type="entry name" value="HotDog_dom_sf"/>
</dbReference>
<comment type="caution">
    <text evidence="2">The sequence shown here is derived from an EMBL/GenBank/DDBJ whole genome shotgun (WGS) entry which is preliminary data.</text>
</comment>
<reference evidence="2 3" key="1">
    <citation type="journal article" date="2014" name="Int. J. Syst. Evol. Microbiol.">
        <title>Sneathiella chungangensis sp. nov., isolated from a marine sand, and emended description of the genus Sneathiella.</title>
        <authorList>
            <person name="Siamphan C."/>
            <person name="Kim H."/>
            <person name="Lee J.S."/>
            <person name="Kim W."/>
        </authorList>
    </citation>
    <scope>NUCLEOTIDE SEQUENCE [LARGE SCALE GENOMIC DNA]</scope>
    <source>
        <strain evidence="2 3">KCTC 32476</strain>
    </source>
</reference>
<evidence type="ECO:0000313" key="3">
    <source>
        <dbReference type="Proteomes" id="UP000445696"/>
    </source>
</evidence>
<dbReference type="PANTHER" id="PTHR43664:SF1">
    <property type="entry name" value="BETA-METHYLMALYL-COA DEHYDRATASE"/>
    <property type="match status" value="1"/>
</dbReference>
<dbReference type="Proteomes" id="UP000445696">
    <property type="component" value="Unassembled WGS sequence"/>
</dbReference>
<feature type="domain" description="MaoC-like" evidence="1">
    <location>
        <begin position="10"/>
        <end position="107"/>
    </location>
</feature>
<proteinExistence type="predicted"/>